<dbReference type="GO" id="GO:0003677">
    <property type="term" value="F:DNA binding"/>
    <property type="evidence" value="ECO:0007669"/>
    <property type="project" value="InterPro"/>
</dbReference>
<name>A0A6G1HMG6_9PEZI</name>
<evidence type="ECO:0000313" key="3">
    <source>
        <dbReference type="Proteomes" id="UP000799640"/>
    </source>
</evidence>
<dbReference type="PRINTS" id="PR00929">
    <property type="entry name" value="ATHOOK"/>
</dbReference>
<dbReference type="OrthoDB" id="5371646at2759"/>
<gene>
    <name evidence="2" type="ORF">EJ06DRAFT_559170</name>
</gene>
<protein>
    <submittedName>
        <fullName evidence="2">Uncharacterized protein</fullName>
    </submittedName>
</protein>
<keyword evidence="3" id="KW-1185">Reference proteome</keyword>
<feature type="compositionally biased region" description="Basic residues" evidence="1">
    <location>
        <begin position="235"/>
        <end position="244"/>
    </location>
</feature>
<proteinExistence type="predicted"/>
<dbReference type="EMBL" id="ML996704">
    <property type="protein sequence ID" value="KAF2397039.1"/>
    <property type="molecule type" value="Genomic_DNA"/>
</dbReference>
<dbReference type="Proteomes" id="UP000799640">
    <property type="component" value="Unassembled WGS sequence"/>
</dbReference>
<reference evidence="2" key="1">
    <citation type="journal article" date="2020" name="Stud. Mycol.">
        <title>101 Dothideomycetes genomes: a test case for predicting lifestyles and emergence of pathogens.</title>
        <authorList>
            <person name="Haridas S."/>
            <person name="Albert R."/>
            <person name="Binder M."/>
            <person name="Bloem J."/>
            <person name="Labutti K."/>
            <person name="Salamov A."/>
            <person name="Andreopoulos B."/>
            <person name="Baker S."/>
            <person name="Barry K."/>
            <person name="Bills G."/>
            <person name="Bluhm B."/>
            <person name="Cannon C."/>
            <person name="Castanera R."/>
            <person name="Culley D."/>
            <person name="Daum C."/>
            <person name="Ezra D."/>
            <person name="Gonzalez J."/>
            <person name="Henrissat B."/>
            <person name="Kuo A."/>
            <person name="Liang C."/>
            <person name="Lipzen A."/>
            <person name="Lutzoni F."/>
            <person name="Magnuson J."/>
            <person name="Mondo S."/>
            <person name="Nolan M."/>
            <person name="Ohm R."/>
            <person name="Pangilinan J."/>
            <person name="Park H.-J."/>
            <person name="Ramirez L."/>
            <person name="Alfaro M."/>
            <person name="Sun H."/>
            <person name="Tritt A."/>
            <person name="Yoshinaga Y."/>
            <person name="Zwiers L.-H."/>
            <person name="Turgeon B."/>
            <person name="Goodwin S."/>
            <person name="Spatafora J."/>
            <person name="Crous P."/>
            <person name="Grigoriev I."/>
        </authorList>
    </citation>
    <scope>NUCLEOTIDE SEQUENCE</scope>
    <source>
        <strain evidence="2">CBS 262.69</strain>
    </source>
</reference>
<dbReference type="InterPro" id="IPR017956">
    <property type="entry name" value="AT_hook_DNA-bd_motif"/>
</dbReference>
<feature type="compositionally biased region" description="Polar residues" evidence="1">
    <location>
        <begin position="278"/>
        <end position="288"/>
    </location>
</feature>
<sequence>MFPASQQDTRERPWDENEIVHLASEILRTSSVSRSASEILFDRIRSDRIEPNWEDLVLPNGRTVRSCQNVFSQRTRTPRSAPLTASIMPAASSSETRPPKRPLPSDTYMPTGRRPIAPKSAPTFPPPPGDPRFSHTYPSQPPQSPLADPTPALGEPRKKRGRPTKKEAEERKRQQAEELRARSEFQQSSSLSYPPQQPLAQTPLEPYSVPPGTPGPTSSTPQIPPPEETSGGSNGKRRRGRPAKHPPEEAPPRFDPRRESLLQQPTGYDSPPRDRRASVSTRSETTRTPLVGGPALTAARESDEEARGMRSRTWNDTVMGERDVK</sequence>
<organism evidence="2 3">
    <name type="scientific">Trichodelitschia bisporula</name>
    <dbReference type="NCBI Taxonomy" id="703511"/>
    <lineage>
        <taxon>Eukaryota</taxon>
        <taxon>Fungi</taxon>
        <taxon>Dikarya</taxon>
        <taxon>Ascomycota</taxon>
        <taxon>Pezizomycotina</taxon>
        <taxon>Dothideomycetes</taxon>
        <taxon>Dothideomycetes incertae sedis</taxon>
        <taxon>Phaeotrichales</taxon>
        <taxon>Phaeotrichaceae</taxon>
        <taxon>Trichodelitschia</taxon>
    </lineage>
</organism>
<evidence type="ECO:0000256" key="1">
    <source>
        <dbReference type="SAM" id="MobiDB-lite"/>
    </source>
</evidence>
<feature type="compositionally biased region" description="Basic and acidic residues" evidence="1">
    <location>
        <begin position="245"/>
        <end position="260"/>
    </location>
</feature>
<evidence type="ECO:0000313" key="2">
    <source>
        <dbReference type="EMBL" id="KAF2397039.1"/>
    </source>
</evidence>
<feature type="compositionally biased region" description="Basic and acidic residues" evidence="1">
    <location>
        <begin position="164"/>
        <end position="183"/>
    </location>
</feature>
<dbReference type="AlphaFoldDB" id="A0A6G1HMG6"/>
<accession>A0A6G1HMG6</accession>
<feature type="region of interest" description="Disordered" evidence="1">
    <location>
        <begin position="70"/>
        <end position="325"/>
    </location>
</feature>